<evidence type="ECO:0000256" key="3">
    <source>
        <dbReference type="ARBA" id="ARBA00023163"/>
    </source>
</evidence>
<dbReference type="Proteomes" id="UP000830198">
    <property type="component" value="Chromosome"/>
</dbReference>
<dbReference type="PANTHER" id="PTHR43280:SF32">
    <property type="entry name" value="TRANSCRIPTIONAL REGULATORY PROTEIN"/>
    <property type="match status" value="1"/>
</dbReference>
<dbReference type="PROSITE" id="PS01124">
    <property type="entry name" value="HTH_ARAC_FAMILY_2"/>
    <property type="match status" value="1"/>
</dbReference>
<dbReference type="Pfam" id="PF02311">
    <property type="entry name" value="AraC_binding"/>
    <property type="match status" value="1"/>
</dbReference>
<dbReference type="InterPro" id="IPR018060">
    <property type="entry name" value="HTH_AraC"/>
</dbReference>
<evidence type="ECO:0000313" key="5">
    <source>
        <dbReference type="EMBL" id="UPK68349.1"/>
    </source>
</evidence>
<keyword evidence="1" id="KW-0805">Transcription regulation</keyword>
<accession>A0ABY4HYZ1</accession>
<dbReference type="Gene3D" id="1.10.10.60">
    <property type="entry name" value="Homeodomain-like"/>
    <property type="match status" value="1"/>
</dbReference>
<keyword evidence="2" id="KW-0238">DNA-binding</keyword>
<dbReference type="InterPro" id="IPR020449">
    <property type="entry name" value="Tscrpt_reg_AraC-type_HTH"/>
</dbReference>
<dbReference type="RefSeq" id="WP_247810744.1">
    <property type="nucleotide sequence ID" value="NZ_CP095855.1"/>
</dbReference>
<dbReference type="PRINTS" id="PR00032">
    <property type="entry name" value="HTHARAC"/>
</dbReference>
<dbReference type="SUPFAM" id="SSF51215">
    <property type="entry name" value="Regulatory protein AraC"/>
    <property type="match status" value="1"/>
</dbReference>
<dbReference type="Pfam" id="PF12833">
    <property type="entry name" value="HTH_18"/>
    <property type="match status" value="1"/>
</dbReference>
<dbReference type="SMART" id="SM00342">
    <property type="entry name" value="HTH_ARAC"/>
    <property type="match status" value="1"/>
</dbReference>
<reference evidence="5 6" key="1">
    <citation type="submission" date="2022-04" db="EMBL/GenBank/DDBJ databases">
        <title>The arsenic-methylating capacity of Chitinophaga filiformis YT5 during chitin decomposition.</title>
        <authorList>
            <person name="Chen G."/>
            <person name="Liang Y."/>
        </authorList>
    </citation>
    <scope>NUCLEOTIDE SEQUENCE [LARGE SCALE GENOMIC DNA]</scope>
    <source>
        <strain evidence="5 6">YT5</strain>
    </source>
</reference>
<feature type="domain" description="HTH araC/xylS-type" evidence="4">
    <location>
        <begin position="186"/>
        <end position="284"/>
    </location>
</feature>
<sequence length="287" mass="33048">MSKKRKSIPVNPMADQFGSGIAIEKFSVKDFYLMDMEEAKKSHREDGHSFFLLEKGRVSLEIDFQKYTMKPFSILYLHPDQVHRIITFEDVSVSCWSINNENLHPEYLKLLEEITPAKPLALEKETFSLIAEAVSLNLKLFERKKDKLYHSLLKDSCNALVALAASQYLDHAKSTSKPTRFEVVTKAFRKALEHNYTTARRPAEYAQKLNISAPYLNECVRNITGYSASHQIQQRIILEAKRLLSHSDIAVKEIAAQLGYDDYPYFSRFFTKATGKTPIAFRNKNRD</sequence>
<evidence type="ECO:0000256" key="2">
    <source>
        <dbReference type="ARBA" id="ARBA00023125"/>
    </source>
</evidence>
<evidence type="ECO:0000313" key="6">
    <source>
        <dbReference type="Proteomes" id="UP000830198"/>
    </source>
</evidence>
<dbReference type="InterPro" id="IPR014710">
    <property type="entry name" value="RmlC-like_jellyroll"/>
</dbReference>
<dbReference type="PANTHER" id="PTHR43280">
    <property type="entry name" value="ARAC-FAMILY TRANSCRIPTIONAL REGULATOR"/>
    <property type="match status" value="1"/>
</dbReference>
<protein>
    <submittedName>
        <fullName evidence="5">AraC family transcriptional regulator</fullName>
    </submittedName>
</protein>
<dbReference type="Gene3D" id="2.60.120.10">
    <property type="entry name" value="Jelly Rolls"/>
    <property type="match status" value="1"/>
</dbReference>
<proteinExistence type="predicted"/>
<name>A0ABY4HYZ1_CHIFI</name>
<dbReference type="EMBL" id="CP095855">
    <property type="protein sequence ID" value="UPK68349.1"/>
    <property type="molecule type" value="Genomic_DNA"/>
</dbReference>
<keyword evidence="6" id="KW-1185">Reference proteome</keyword>
<evidence type="ECO:0000259" key="4">
    <source>
        <dbReference type="PROSITE" id="PS01124"/>
    </source>
</evidence>
<organism evidence="5 6">
    <name type="scientific">Chitinophaga filiformis</name>
    <name type="common">Myxococcus filiformis</name>
    <name type="synonym">Flexibacter filiformis</name>
    <dbReference type="NCBI Taxonomy" id="104663"/>
    <lineage>
        <taxon>Bacteria</taxon>
        <taxon>Pseudomonadati</taxon>
        <taxon>Bacteroidota</taxon>
        <taxon>Chitinophagia</taxon>
        <taxon>Chitinophagales</taxon>
        <taxon>Chitinophagaceae</taxon>
        <taxon>Chitinophaga</taxon>
    </lineage>
</organism>
<dbReference type="InterPro" id="IPR003313">
    <property type="entry name" value="AraC-bd"/>
</dbReference>
<dbReference type="InterPro" id="IPR037923">
    <property type="entry name" value="HTH-like"/>
</dbReference>
<dbReference type="SUPFAM" id="SSF46689">
    <property type="entry name" value="Homeodomain-like"/>
    <property type="match status" value="1"/>
</dbReference>
<keyword evidence="3" id="KW-0804">Transcription</keyword>
<evidence type="ECO:0000256" key="1">
    <source>
        <dbReference type="ARBA" id="ARBA00023015"/>
    </source>
</evidence>
<dbReference type="InterPro" id="IPR009057">
    <property type="entry name" value="Homeodomain-like_sf"/>
</dbReference>
<gene>
    <name evidence="5" type="ORF">MYF79_25675</name>
</gene>